<dbReference type="GO" id="GO:0016791">
    <property type="term" value="F:phosphatase activity"/>
    <property type="evidence" value="ECO:0007669"/>
    <property type="project" value="TreeGrafter"/>
</dbReference>
<evidence type="ECO:0000313" key="1">
    <source>
        <dbReference type="EMBL" id="CAH1782061.1"/>
    </source>
</evidence>
<reference evidence="1" key="1">
    <citation type="submission" date="2022-03" db="EMBL/GenBank/DDBJ databases">
        <authorList>
            <person name="Martin C."/>
        </authorList>
    </citation>
    <scope>NUCLEOTIDE SEQUENCE</scope>
</reference>
<evidence type="ECO:0000313" key="2">
    <source>
        <dbReference type="Proteomes" id="UP000749559"/>
    </source>
</evidence>
<proteinExistence type="predicted"/>
<gene>
    <name evidence="1" type="ORF">OFUS_LOCUS8547</name>
</gene>
<dbReference type="InterPro" id="IPR050126">
    <property type="entry name" value="Ap4A_hydrolase"/>
</dbReference>
<dbReference type="OrthoDB" id="10267127at2759"/>
<dbReference type="Gene3D" id="3.60.21.10">
    <property type="match status" value="1"/>
</dbReference>
<dbReference type="GO" id="GO:0000298">
    <property type="term" value="F:endopolyphosphatase activity"/>
    <property type="evidence" value="ECO:0007669"/>
    <property type="project" value="TreeGrafter"/>
</dbReference>
<dbReference type="PANTHER" id="PTHR42850:SF4">
    <property type="entry name" value="ZINC-DEPENDENT ENDOPOLYPHOSPHATASE"/>
    <property type="match status" value="1"/>
</dbReference>
<dbReference type="InterPro" id="IPR029052">
    <property type="entry name" value="Metallo-depent_PP-like"/>
</dbReference>
<dbReference type="PANTHER" id="PTHR42850">
    <property type="entry name" value="METALLOPHOSPHOESTERASE"/>
    <property type="match status" value="1"/>
</dbReference>
<dbReference type="GO" id="GO:0006798">
    <property type="term" value="P:polyphosphate catabolic process"/>
    <property type="evidence" value="ECO:0007669"/>
    <property type="project" value="TreeGrafter"/>
</dbReference>
<protein>
    <submittedName>
        <fullName evidence="1">Uncharacterized protein</fullName>
    </submittedName>
</protein>
<sequence length="273" mass="30822">MLATFALSFLAVVSLTFSQNIYPDVWHAIIDEATVGNKRVFVTGDVHGNLRPFMTLMQQANLLSPDGNTIADDAIVITCGDLVHRGPQSLEFVRLIRDTPNLYAVRGNNDDKQMLLRTDEWTKRATEKDWAFMKQLPYTIRVPSYNSTIVHAGLLPGKRLQDNTVFEMTSMRNIIKDEDCNWEATDDTKWGYNWAERWNGNMHIFFGHNARRGVDADGNPLVNFYGNATGLDTNCGKGVALSGVFMPVTETPKVYSTPCPKPKKTKKPKMFRK</sequence>
<dbReference type="Pfam" id="PF00149">
    <property type="entry name" value="Metallophos"/>
    <property type="match status" value="1"/>
</dbReference>
<name>A0A8J1UZT5_OWEFU</name>
<dbReference type="Proteomes" id="UP000749559">
    <property type="component" value="Unassembled WGS sequence"/>
</dbReference>
<dbReference type="AlphaFoldDB" id="A0A8J1UZT5"/>
<dbReference type="EMBL" id="CAIIXF020000004">
    <property type="protein sequence ID" value="CAH1782061.1"/>
    <property type="molecule type" value="Genomic_DNA"/>
</dbReference>
<comment type="caution">
    <text evidence="1">The sequence shown here is derived from an EMBL/GenBank/DDBJ whole genome shotgun (WGS) entry which is preliminary data.</text>
</comment>
<dbReference type="GO" id="GO:0005737">
    <property type="term" value="C:cytoplasm"/>
    <property type="evidence" value="ECO:0007669"/>
    <property type="project" value="TreeGrafter"/>
</dbReference>
<keyword evidence="2" id="KW-1185">Reference proteome</keyword>
<dbReference type="SUPFAM" id="SSF56300">
    <property type="entry name" value="Metallo-dependent phosphatases"/>
    <property type="match status" value="1"/>
</dbReference>
<organism evidence="1 2">
    <name type="scientific">Owenia fusiformis</name>
    <name type="common">Polychaete worm</name>
    <dbReference type="NCBI Taxonomy" id="6347"/>
    <lineage>
        <taxon>Eukaryota</taxon>
        <taxon>Metazoa</taxon>
        <taxon>Spiralia</taxon>
        <taxon>Lophotrochozoa</taxon>
        <taxon>Annelida</taxon>
        <taxon>Polychaeta</taxon>
        <taxon>Sedentaria</taxon>
        <taxon>Canalipalpata</taxon>
        <taxon>Sabellida</taxon>
        <taxon>Oweniida</taxon>
        <taxon>Oweniidae</taxon>
        <taxon>Owenia</taxon>
    </lineage>
</organism>
<dbReference type="InterPro" id="IPR004843">
    <property type="entry name" value="Calcineurin-like_PHP"/>
</dbReference>
<accession>A0A8J1UZT5</accession>